<dbReference type="EMBL" id="BQNB010020455">
    <property type="protein sequence ID" value="GJT96147.1"/>
    <property type="molecule type" value="Genomic_DNA"/>
</dbReference>
<protein>
    <submittedName>
        <fullName evidence="2">Uncharacterized protein</fullName>
    </submittedName>
</protein>
<dbReference type="Proteomes" id="UP001151760">
    <property type="component" value="Unassembled WGS sequence"/>
</dbReference>
<evidence type="ECO:0000256" key="1">
    <source>
        <dbReference type="SAM" id="SignalP"/>
    </source>
</evidence>
<proteinExistence type="predicted"/>
<sequence>MRPSHHLCSLVPIIHCLSAAIFDRPYHDSSSTIPSRKRSRSPVASVPLSLPTLGALSYALADLLPSPKRIRSPETAMDLKEMDVDVVRSDGIDINPEIQAEIDMCFAYTDALRDRWIDARVVVEAIDREEIETGMRGPVEVRVDRVTHPVVADDIPEPA</sequence>
<gene>
    <name evidence="2" type="ORF">Tco_1091665</name>
</gene>
<keyword evidence="3" id="KW-1185">Reference proteome</keyword>
<keyword evidence="1" id="KW-0732">Signal</keyword>
<comment type="caution">
    <text evidence="2">The sequence shown here is derived from an EMBL/GenBank/DDBJ whole genome shotgun (WGS) entry which is preliminary data.</text>
</comment>
<feature type="signal peptide" evidence="1">
    <location>
        <begin position="1"/>
        <end position="19"/>
    </location>
</feature>
<reference evidence="2" key="1">
    <citation type="journal article" date="2022" name="Int. J. Mol. Sci.">
        <title>Draft Genome of Tanacetum Coccineum: Genomic Comparison of Closely Related Tanacetum-Family Plants.</title>
        <authorList>
            <person name="Yamashiro T."/>
            <person name="Shiraishi A."/>
            <person name="Nakayama K."/>
            <person name="Satake H."/>
        </authorList>
    </citation>
    <scope>NUCLEOTIDE SEQUENCE</scope>
</reference>
<name>A0ABQ5I9L1_9ASTR</name>
<accession>A0ABQ5I9L1</accession>
<feature type="chain" id="PRO_5046028735" evidence="1">
    <location>
        <begin position="20"/>
        <end position="159"/>
    </location>
</feature>
<reference evidence="2" key="2">
    <citation type="submission" date="2022-01" db="EMBL/GenBank/DDBJ databases">
        <authorList>
            <person name="Yamashiro T."/>
            <person name="Shiraishi A."/>
            <person name="Satake H."/>
            <person name="Nakayama K."/>
        </authorList>
    </citation>
    <scope>NUCLEOTIDE SEQUENCE</scope>
</reference>
<organism evidence="2 3">
    <name type="scientific">Tanacetum coccineum</name>
    <dbReference type="NCBI Taxonomy" id="301880"/>
    <lineage>
        <taxon>Eukaryota</taxon>
        <taxon>Viridiplantae</taxon>
        <taxon>Streptophyta</taxon>
        <taxon>Embryophyta</taxon>
        <taxon>Tracheophyta</taxon>
        <taxon>Spermatophyta</taxon>
        <taxon>Magnoliopsida</taxon>
        <taxon>eudicotyledons</taxon>
        <taxon>Gunneridae</taxon>
        <taxon>Pentapetalae</taxon>
        <taxon>asterids</taxon>
        <taxon>campanulids</taxon>
        <taxon>Asterales</taxon>
        <taxon>Asteraceae</taxon>
        <taxon>Asteroideae</taxon>
        <taxon>Anthemideae</taxon>
        <taxon>Anthemidinae</taxon>
        <taxon>Tanacetum</taxon>
    </lineage>
</organism>
<evidence type="ECO:0000313" key="3">
    <source>
        <dbReference type="Proteomes" id="UP001151760"/>
    </source>
</evidence>
<evidence type="ECO:0000313" key="2">
    <source>
        <dbReference type="EMBL" id="GJT96147.1"/>
    </source>
</evidence>